<protein>
    <submittedName>
        <fullName evidence="4">Phage tail protein</fullName>
    </submittedName>
</protein>
<reference evidence="4 5" key="1">
    <citation type="submission" date="2018-08" db="EMBL/GenBank/DDBJ databases">
        <authorList>
            <person name="Lee Y."/>
            <person name="Kakembo D."/>
        </authorList>
    </citation>
    <scope>NUCLEOTIDE SEQUENCE [LARGE SCALE GENOMIC DNA]</scope>
    <source>
        <strain evidence="4 5">JBCS1880</strain>
    </source>
</reference>
<evidence type="ECO:0000313" key="5">
    <source>
        <dbReference type="Proteomes" id="UP000258127"/>
    </source>
</evidence>
<feature type="domain" description="Phage tail collar" evidence="2">
    <location>
        <begin position="603"/>
        <end position="659"/>
    </location>
</feature>
<dbReference type="InterPro" id="IPR022225">
    <property type="entry name" value="Phage_tail_fibre_N"/>
</dbReference>
<evidence type="ECO:0000313" key="4">
    <source>
        <dbReference type="EMBL" id="AXO90263.1"/>
    </source>
</evidence>
<dbReference type="Pfam" id="PF07484">
    <property type="entry name" value="Collar"/>
    <property type="match status" value="1"/>
</dbReference>
<dbReference type="SUPFAM" id="SSF88874">
    <property type="entry name" value="Receptor-binding domain of short tail fibre protein gp12"/>
    <property type="match status" value="1"/>
</dbReference>
<dbReference type="InterPro" id="IPR051934">
    <property type="entry name" value="Phage_Tail_Fiber_Structural"/>
</dbReference>
<evidence type="ECO:0000259" key="3">
    <source>
        <dbReference type="Pfam" id="PF12571"/>
    </source>
</evidence>
<evidence type="ECO:0000256" key="1">
    <source>
        <dbReference type="SAM" id="MobiDB-lite"/>
    </source>
</evidence>
<dbReference type="Pfam" id="PF12571">
    <property type="entry name" value="Phage_tail_fib"/>
    <property type="match status" value="1"/>
</dbReference>
<dbReference type="Gene3D" id="3.90.1340.10">
    <property type="entry name" value="Phage tail collar domain"/>
    <property type="match status" value="1"/>
</dbReference>
<dbReference type="RefSeq" id="WP_116889565.1">
    <property type="nucleotide sequence ID" value="NZ_CP031641.1"/>
</dbReference>
<feature type="region of interest" description="Disordered" evidence="1">
    <location>
        <begin position="734"/>
        <end position="754"/>
    </location>
</feature>
<accession>A0AAI8KER3</accession>
<keyword evidence="5" id="KW-1185">Reference proteome</keyword>
<proteinExistence type="predicted"/>
<feature type="compositionally biased region" description="Low complexity" evidence="1">
    <location>
        <begin position="735"/>
        <end position="747"/>
    </location>
</feature>
<name>A0AAI8KER3_9PSED</name>
<gene>
    <name evidence="4" type="ORF">DZC75_20525</name>
</gene>
<dbReference type="PANTHER" id="PTHR35191">
    <property type="entry name" value="PROPHAGE SIDE TAIL FIBER PROTEIN HOMOLOG STFQ-RELATED"/>
    <property type="match status" value="1"/>
</dbReference>
<evidence type="ECO:0000259" key="2">
    <source>
        <dbReference type="Pfam" id="PF07484"/>
    </source>
</evidence>
<feature type="domain" description="Phage tail fibre protein N-terminal" evidence="3">
    <location>
        <begin position="3"/>
        <end position="159"/>
    </location>
</feature>
<dbReference type="InterPro" id="IPR011083">
    <property type="entry name" value="Phage_tail_collar_dom"/>
</dbReference>
<dbReference type="InterPro" id="IPR037053">
    <property type="entry name" value="Phage_tail_collar_dom_sf"/>
</dbReference>
<sequence length="788" mass="83509">MARITLAGESLIAQKQGAKEVLRITRFIYANVPGLDPAKPIDRAAAKPPAAQIVHTYEIPTENSGYVNPNQVVYSSMLSSDIGDFDWNWMGLESAEGVLFAVAYLPLQQKRRNIPPVQIGNNVTRNILVEYSGAQELTGISIDANTWQHDFTVRLAGIDERERLSNREVYGRACFLNDALQVTGTPASGYQVKAGIAYIEGVRVQAKATAIVPPVLPTTAWLDVALERQMNDLVARWEVVFGGTDALSDWQDTLGVKHYRVPLANLSTSDVLDRRGVEVIDGPLIKHFASARSVAEVRNRVSDLEDGTTPAGKANRWTTARRLALLGDASGQVEIDGSLSVGLRVTLTDTGVQPGAWAKPVVNAKGQVIGSQLLIPGDIPSLDWSKITSGKPTTVEGYGILNALRTGHSDQVPHFHSPSAGTSYQATALEIREVNLVADATKDWQYAPRMSFHWGNVVAGSLGMDSTGLLRWNDHRVWTSGNFDPESKADKGTTLAAYGILDGIKRGEAGLATSTSPVVPIDSVGLPGGFYSFTEGPTSLTQYCSVLNIPYASSMYSAQLAFQQGTTSVRLLARSTANNGNWTPTVELYHSGNLDPQAIVPAGSVVYFAANALPAGYLRANGAAVSRTTYARLFATIGTTFGAGDGASTFHLPDLRGVFLRGLDDGRGIDPGRGLGGLQYGQNASHTHTASIAAAGEHSHVVTGTTNEAGAHSHIVEKASVGNNTSGAYLSPANASGSISQTSSAGSHTHNVSGQALAAGGHSHAITINAEGNEARPINLALLACIKF</sequence>
<dbReference type="EMBL" id="CP031641">
    <property type="protein sequence ID" value="AXO90263.1"/>
    <property type="molecule type" value="Genomic_DNA"/>
</dbReference>
<dbReference type="AlphaFoldDB" id="A0AAI8KER3"/>
<dbReference type="Proteomes" id="UP000258127">
    <property type="component" value="Chromosome"/>
</dbReference>
<dbReference type="PANTHER" id="PTHR35191:SF1">
    <property type="entry name" value="PROPHAGE SIDE TAIL FIBER PROTEIN HOMOLOG STFQ-RELATED"/>
    <property type="match status" value="1"/>
</dbReference>
<organism evidence="4 5">
    <name type="scientific">Pseudomonas parafulva</name>
    <dbReference type="NCBI Taxonomy" id="157782"/>
    <lineage>
        <taxon>Bacteria</taxon>
        <taxon>Pseudomonadati</taxon>
        <taxon>Pseudomonadota</taxon>
        <taxon>Gammaproteobacteria</taxon>
        <taxon>Pseudomonadales</taxon>
        <taxon>Pseudomonadaceae</taxon>
        <taxon>Pseudomonas</taxon>
    </lineage>
</organism>